<proteinExistence type="predicted"/>
<organism evidence="1 2">
    <name type="scientific">Takifugu flavidus</name>
    <name type="common">sansaifugu</name>
    <dbReference type="NCBI Taxonomy" id="433684"/>
    <lineage>
        <taxon>Eukaryota</taxon>
        <taxon>Metazoa</taxon>
        <taxon>Chordata</taxon>
        <taxon>Craniata</taxon>
        <taxon>Vertebrata</taxon>
        <taxon>Euteleostomi</taxon>
        <taxon>Actinopterygii</taxon>
        <taxon>Neopterygii</taxon>
        <taxon>Teleostei</taxon>
        <taxon>Neoteleostei</taxon>
        <taxon>Acanthomorphata</taxon>
        <taxon>Eupercaria</taxon>
        <taxon>Tetraodontiformes</taxon>
        <taxon>Tetradontoidea</taxon>
        <taxon>Tetraodontidae</taxon>
        <taxon>Takifugu</taxon>
    </lineage>
</organism>
<dbReference type="EMBL" id="RHFK02000002">
    <property type="protein sequence ID" value="TWW79269.1"/>
    <property type="molecule type" value="Genomic_DNA"/>
</dbReference>
<evidence type="ECO:0000313" key="2">
    <source>
        <dbReference type="Proteomes" id="UP000324091"/>
    </source>
</evidence>
<comment type="caution">
    <text evidence="1">The sequence shown here is derived from an EMBL/GenBank/DDBJ whole genome shotgun (WGS) entry which is preliminary data.</text>
</comment>
<gene>
    <name evidence="1" type="ORF">D4764_10G0002990</name>
</gene>
<dbReference type="AlphaFoldDB" id="A0A5C6PK30"/>
<name>A0A5C6PK30_9TELE</name>
<protein>
    <submittedName>
        <fullName evidence="1">Uncharacterized protein</fullName>
    </submittedName>
</protein>
<evidence type="ECO:0000313" key="1">
    <source>
        <dbReference type="EMBL" id="TWW79269.1"/>
    </source>
</evidence>
<keyword evidence="2" id="KW-1185">Reference proteome</keyword>
<dbReference type="Proteomes" id="UP000324091">
    <property type="component" value="Chromosome 10"/>
</dbReference>
<sequence length="135" mass="15025">MHQQRRIALYQTYLHQRREPRREPRIIHAVCFHIGYDGEDIPLQRSGAAALGLALCRNALPRPGDARMAASQGSARHEALAASCVEAACPLSSVCLCMCVQRDSGPAKWKTRQRRGNPYKDEKKHVGGLCECRCA</sequence>
<reference evidence="1 2" key="1">
    <citation type="submission" date="2019-04" db="EMBL/GenBank/DDBJ databases">
        <title>Chromosome genome assembly for Takifugu flavidus.</title>
        <authorList>
            <person name="Xiao S."/>
        </authorList>
    </citation>
    <scope>NUCLEOTIDE SEQUENCE [LARGE SCALE GENOMIC DNA]</scope>
    <source>
        <strain evidence="1">HTHZ2018</strain>
        <tissue evidence="1">Muscle</tissue>
    </source>
</reference>
<accession>A0A5C6PK30</accession>